<evidence type="ECO:0000313" key="4">
    <source>
        <dbReference type="Proteomes" id="UP000271031"/>
    </source>
</evidence>
<dbReference type="AlphaFoldDB" id="A0A3M8DA92"/>
<feature type="binding site" evidence="2">
    <location>
        <position position="104"/>
    </location>
    <ligand>
        <name>Zn(2+)</name>
        <dbReference type="ChEBI" id="CHEBI:29105"/>
        <label>2</label>
    </ligand>
</feature>
<dbReference type="CDD" id="cd08663">
    <property type="entry name" value="DAP_dppA_1"/>
    <property type="match status" value="1"/>
</dbReference>
<dbReference type="PIRSF" id="PIRSF015853">
    <property type="entry name" value="Pep_DppA"/>
    <property type="match status" value="1"/>
</dbReference>
<feature type="binding site" evidence="2">
    <location>
        <position position="8"/>
    </location>
    <ligand>
        <name>Zn(2+)</name>
        <dbReference type="ChEBI" id="CHEBI:29105"/>
        <label>2</label>
    </ligand>
</feature>
<dbReference type="Pfam" id="PF04951">
    <property type="entry name" value="Peptidase_M55"/>
    <property type="match status" value="1"/>
</dbReference>
<name>A0A3M8DA92_9BACL</name>
<feature type="binding site" evidence="2">
    <location>
        <position position="134"/>
    </location>
    <ligand>
        <name>Zn(2+)</name>
        <dbReference type="ChEBI" id="CHEBI:29105"/>
        <label>2</label>
    </ligand>
</feature>
<evidence type="ECO:0000256" key="2">
    <source>
        <dbReference type="PIRSR" id="PIRSR015853-2"/>
    </source>
</evidence>
<comment type="caution">
    <text evidence="3">The sequence shown here is derived from an EMBL/GenBank/DDBJ whole genome shotgun (WGS) entry which is preliminary data.</text>
</comment>
<dbReference type="OrthoDB" id="9785420at2"/>
<organism evidence="3 4">
    <name type="scientific">Brevibacillus fluminis</name>
    <dbReference type="NCBI Taxonomy" id="511487"/>
    <lineage>
        <taxon>Bacteria</taxon>
        <taxon>Bacillati</taxon>
        <taxon>Bacillota</taxon>
        <taxon>Bacilli</taxon>
        <taxon>Bacillales</taxon>
        <taxon>Paenibacillaceae</taxon>
        <taxon>Brevibacillus</taxon>
    </lineage>
</organism>
<keyword evidence="2" id="KW-0862">Zinc</keyword>
<dbReference type="InterPro" id="IPR036177">
    <property type="entry name" value="Peptidase_M55_sf"/>
</dbReference>
<feature type="binding site" evidence="2">
    <location>
        <position position="10"/>
    </location>
    <ligand>
        <name>Zn(2+)</name>
        <dbReference type="ChEBI" id="CHEBI:29105"/>
        <label>1</label>
    </ligand>
</feature>
<gene>
    <name evidence="3" type="ORF">EDM56_19300</name>
</gene>
<sequence length="270" mass="29231">MKVFISVDMEGISGVIDDDDVDVGKKNYEYFRKLLTQDLNAAIAGALDAGATEILVNDSHDTMKNVLWDDLNPKAELISGFKKPMLMVEGLDDSFAAAFFIGYHGKAGTKDGILNHTLSGRIQRLFLNGQEVGEAGLNAAAAAAFGVPVVLVTGDTQTAAEVEQDIPGVYTVAVKEGKGIHTGRCLHPSVTREMIRAKAKEAVENHKNVQPLPKLASYTLDLEFKSTNSAKLVSYMPGVELIDGRTVRYQTDDMRKMMPVLLAMLLLSAS</sequence>
<dbReference type="GO" id="GO:0046872">
    <property type="term" value="F:metal ion binding"/>
    <property type="evidence" value="ECO:0007669"/>
    <property type="project" value="UniProtKB-KW"/>
</dbReference>
<dbReference type="EMBL" id="RHHQ01000015">
    <property type="protein sequence ID" value="RNB85060.1"/>
    <property type="molecule type" value="Genomic_DNA"/>
</dbReference>
<dbReference type="InterPro" id="IPR007035">
    <property type="entry name" value="Peptidase_M55"/>
</dbReference>
<keyword evidence="4" id="KW-1185">Reference proteome</keyword>
<dbReference type="Gene3D" id="3.30.1360.130">
    <property type="entry name" value="Dipeptide transport protein"/>
    <property type="match status" value="1"/>
</dbReference>
<feature type="binding site" evidence="2">
    <location>
        <position position="8"/>
    </location>
    <ligand>
        <name>Zn(2+)</name>
        <dbReference type="ChEBI" id="CHEBI:29105"/>
        <label>1</label>
    </ligand>
</feature>
<dbReference type="Proteomes" id="UP000271031">
    <property type="component" value="Unassembled WGS sequence"/>
</dbReference>
<keyword evidence="3" id="KW-0031">Aminopeptidase</keyword>
<dbReference type="RefSeq" id="WP_122919545.1">
    <property type="nucleotide sequence ID" value="NZ_RHHQ01000015.1"/>
</dbReference>
<feature type="active site" description="Nucleophile" evidence="1">
    <location>
        <position position="116"/>
    </location>
</feature>
<keyword evidence="3" id="KW-0378">Hydrolase</keyword>
<dbReference type="InterPro" id="IPR027476">
    <property type="entry name" value="DppA_N"/>
</dbReference>
<accession>A0A3M8DA92</accession>
<reference evidence="3 4" key="1">
    <citation type="submission" date="2018-10" db="EMBL/GenBank/DDBJ databases">
        <title>Phylogenomics of Brevibacillus.</title>
        <authorList>
            <person name="Dunlap C."/>
        </authorList>
    </citation>
    <scope>NUCLEOTIDE SEQUENCE [LARGE SCALE GENOMIC DNA]</scope>
    <source>
        <strain evidence="3 4">JCM 15716</strain>
    </source>
</reference>
<proteinExistence type="predicted"/>
<feature type="binding site" evidence="2">
    <location>
        <position position="60"/>
    </location>
    <ligand>
        <name>Zn(2+)</name>
        <dbReference type="ChEBI" id="CHEBI:29105"/>
        <label>2</label>
    </ligand>
</feature>
<dbReference type="Gene3D" id="3.40.50.10780">
    <property type="entry name" value="Dipeptide transport protein"/>
    <property type="match status" value="1"/>
</dbReference>
<dbReference type="SUPFAM" id="SSF63992">
    <property type="entry name" value="Dipeptide transport protein"/>
    <property type="match status" value="1"/>
</dbReference>
<keyword evidence="2" id="KW-0479">Metal-binding</keyword>
<protein>
    <submittedName>
        <fullName evidence="3">Aminopeptidase</fullName>
    </submittedName>
</protein>
<evidence type="ECO:0000256" key="1">
    <source>
        <dbReference type="PIRSR" id="PIRSR015853-1"/>
    </source>
</evidence>
<dbReference type="GO" id="GO:0004177">
    <property type="term" value="F:aminopeptidase activity"/>
    <property type="evidence" value="ECO:0007669"/>
    <property type="project" value="UniProtKB-KW"/>
</dbReference>
<keyword evidence="3" id="KW-0645">Protease</keyword>
<evidence type="ECO:0000313" key="3">
    <source>
        <dbReference type="EMBL" id="RNB85060.1"/>
    </source>
</evidence>